<gene>
    <name evidence="2" type="ORF">GQX73_g10312</name>
</gene>
<sequence length="133" mass="14282">MSEKESSNANGADGESKVTAADVKFFTVMFKHLPQKLDIDWDEFAKEMGLKNPGVAKTRLGQIRSKLGLTRARAGNGLGTSIKPANTNNKIIKAPKTTKTAKMQPQKCKPKAASDGATGGVKDEEMNTDDTDN</sequence>
<feature type="compositionally biased region" description="Low complexity" evidence="1">
    <location>
        <begin position="85"/>
        <end position="102"/>
    </location>
</feature>
<feature type="region of interest" description="Disordered" evidence="1">
    <location>
        <begin position="74"/>
        <end position="133"/>
    </location>
</feature>
<dbReference type="AlphaFoldDB" id="A0A7C8IKE5"/>
<accession>A0A7C8IKE5</accession>
<reference evidence="2 3" key="1">
    <citation type="submission" date="2019-12" db="EMBL/GenBank/DDBJ databases">
        <title>Draft genome sequence of the ascomycete Xylaria multiplex DSM 110363.</title>
        <authorList>
            <person name="Buettner E."/>
            <person name="Kellner H."/>
        </authorList>
    </citation>
    <scope>NUCLEOTIDE SEQUENCE [LARGE SCALE GENOMIC DNA]</scope>
    <source>
        <strain evidence="2 3">DSM 110363</strain>
    </source>
</reference>
<dbReference type="EMBL" id="WUBL01000219">
    <property type="protein sequence ID" value="KAF2963263.1"/>
    <property type="molecule type" value="Genomic_DNA"/>
</dbReference>
<name>A0A7C8IKE5_9PEZI</name>
<evidence type="ECO:0000313" key="3">
    <source>
        <dbReference type="Proteomes" id="UP000481858"/>
    </source>
</evidence>
<dbReference type="InParanoid" id="A0A7C8IKE5"/>
<evidence type="ECO:0000256" key="1">
    <source>
        <dbReference type="SAM" id="MobiDB-lite"/>
    </source>
</evidence>
<organism evidence="2 3">
    <name type="scientific">Xylaria multiplex</name>
    <dbReference type="NCBI Taxonomy" id="323545"/>
    <lineage>
        <taxon>Eukaryota</taxon>
        <taxon>Fungi</taxon>
        <taxon>Dikarya</taxon>
        <taxon>Ascomycota</taxon>
        <taxon>Pezizomycotina</taxon>
        <taxon>Sordariomycetes</taxon>
        <taxon>Xylariomycetidae</taxon>
        <taxon>Xylariales</taxon>
        <taxon>Xylariaceae</taxon>
        <taxon>Xylaria</taxon>
    </lineage>
</organism>
<proteinExistence type="predicted"/>
<comment type="caution">
    <text evidence="2">The sequence shown here is derived from an EMBL/GenBank/DDBJ whole genome shotgun (WGS) entry which is preliminary data.</text>
</comment>
<dbReference type="OrthoDB" id="5403747at2759"/>
<protein>
    <submittedName>
        <fullName evidence="2">Uncharacterized protein</fullName>
    </submittedName>
</protein>
<dbReference type="Proteomes" id="UP000481858">
    <property type="component" value="Unassembled WGS sequence"/>
</dbReference>
<keyword evidence="3" id="KW-1185">Reference proteome</keyword>
<evidence type="ECO:0000313" key="2">
    <source>
        <dbReference type="EMBL" id="KAF2963263.1"/>
    </source>
</evidence>